<keyword evidence="3 7" id="KW-0808">Transferase</keyword>
<dbReference type="Pfam" id="PF04613">
    <property type="entry name" value="LpxD"/>
    <property type="match status" value="1"/>
</dbReference>
<dbReference type="InterPro" id="IPR020573">
    <property type="entry name" value="UDP_GlcNAc_AcTrfase_non-rep"/>
</dbReference>
<accession>A0A212LGH8</accession>
<dbReference type="InterPro" id="IPR001451">
    <property type="entry name" value="Hexapep"/>
</dbReference>
<evidence type="ECO:0000259" key="8">
    <source>
        <dbReference type="Pfam" id="PF04613"/>
    </source>
</evidence>
<dbReference type="AlphaFoldDB" id="A0A212LGH8"/>
<sequence length="349" mass="36041">MTDPVFFAPSGRLSLAEVARIAGGEVARGDAEITIGRVAPLDQAGPGDLSFLDNPHYIATFRETRASIVLCSAAHVADAPTGAAVVVAQQPYRSMALIMQALFPDAFRLKGPFGEAGISPAASVHPAARLEEGVTVEPGAVIGAGAEIGAGTIVSANAVIGRGVRFGRDGYIGAGVTLQYALVGNRVIVHPGARIGQDGFGFAMGPRGHLKVPQIGRVVIQDDVEIGANVTIDRGSNRDTVIGEGTKIDNGVQIGHNVEIGRHCVLVAQVGISGSTQLEDFVAIGGHTGLAGHIRIGMGAQISGGAMVKDSIPAGTRYVGNPAKPIREWTREQMALKRAAKQATGRDET</sequence>
<dbReference type="GO" id="GO:0016410">
    <property type="term" value="F:N-acyltransferase activity"/>
    <property type="evidence" value="ECO:0007669"/>
    <property type="project" value="InterPro"/>
</dbReference>
<dbReference type="Pfam" id="PF00132">
    <property type="entry name" value="Hexapep"/>
    <property type="match status" value="2"/>
</dbReference>
<keyword evidence="5 7" id="KW-0443">Lipid metabolism</keyword>
<reference evidence="9" key="1">
    <citation type="submission" date="2016-08" db="EMBL/GenBank/DDBJ databases">
        <authorList>
            <person name="Seilhamer J.J."/>
        </authorList>
    </citation>
    <scope>NUCLEOTIDE SEQUENCE</scope>
    <source>
        <strain evidence="9">86</strain>
    </source>
</reference>
<dbReference type="PANTHER" id="PTHR43378:SF2">
    <property type="entry name" value="UDP-3-O-ACYLGLUCOSAMINE N-ACYLTRANSFERASE 1, MITOCHONDRIAL-RELATED"/>
    <property type="match status" value="1"/>
</dbReference>
<gene>
    <name evidence="7 9" type="primary">lpxD</name>
    <name evidence="9" type="ORF">KL86PLE_40403</name>
</gene>
<dbReference type="EMBL" id="FMJD01000008">
    <property type="protein sequence ID" value="SCM76598.1"/>
    <property type="molecule type" value="Genomic_DNA"/>
</dbReference>
<keyword evidence="2 7" id="KW-0441">Lipid A biosynthesis</keyword>
<name>A0A212LGH8_9HYPH</name>
<dbReference type="InterPro" id="IPR007691">
    <property type="entry name" value="LpxD"/>
</dbReference>
<dbReference type="SUPFAM" id="SSF51161">
    <property type="entry name" value="Trimeric LpxA-like enzymes"/>
    <property type="match status" value="1"/>
</dbReference>
<evidence type="ECO:0000256" key="3">
    <source>
        <dbReference type="ARBA" id="ARBA00022679"/>
    </source>
</evidence>
<dbReference type="PANTHER" id="PTHR43378">
    <property type="entry name" value="UDP-3-O-ACYLGLUCOSAMINE N-ACYLTRANSFERASE"/>
    <property type="match status" value="1"/>
</dbReference>
<comment type="function">
    <text evidence="7">Catalyzes the N-acylation of UDP-3-O-acylglucosamine using 3-hydroxyacyl-ACP as the acyl donor. Is involved in the biosynthesis of lipid A, a phosphorylated glycolipid that anchors the lipopolysaccharide to the outer membrane of the cell.</text>
</comment>
<keyword evidence="1 7" id="KW-0444">Lipid biosynthesis</keyword>
<comment type="subunit">
    <text evidence="7">Homotrimer.</text>
</comment>
<evidence type="ECO:0000256" key="5">
    <source>
        <dbReference type="ARBA" id="ARBA00023098"/>
    </source>
</evidence>
<dbReference type="NCBIfam" id="NF002060">
    <property type="entry name" value="PRK00892.1"/>
    <property type="match status" value="1"/>
</dbReference>
<dbReference type="CDD" id="cd03352">
    <property type="entry name" value="LbH_LpxD"/>
    <property type="match status" value="1"/>
</dbReference>
<dbReference type="Gene3D" id="3.40.1390.10">
    <property type="entry name" value="MurE/MurF, N-terminal domain"/>
    <property type="match status" value="1"/>
</dbReference>
<feature type="domain" description="UDP-3-O-[3-hydroxymyristoyl] glucosamine N-acyltransferase non-repeat region" evidence="8">
    <location>
        <begin position="33"/>
        <end position="100"/>
    </location>
</feature>
<evidence type="ECO:0000256" key="4">
    <source>
        <dbReference type="ARBA" id="ARBA00022737"/>
    </source>
</evidence>
<dbReference type="GO" id="GO:0016020">
    <property type="term" value="C:membrane"/>
    <property type="evidence" value="ECO:0007669"/>
    <property type="project" value="GOC"/>
</dbReference>
<dbReference type="NCBIfam" id="TIGR01853">
    <property type="entry name" value="lipid_A_lpxD"/>
    <property type="match status" value="1"/>
</dbReference>
<evidence type="ECO:0000256" key="1">
    <source>
        <dbReference type="ARBA" id="ARBA00022516"/>
    </source>
</evidence>
<dbReference type="GO" id="GO:0103118">
    <property type="term" value="F:UDP-3-O-[(3R)-3-hydroxyacyl]-glucosamine N-acyltransferase activity"/>
    <property type="evidence" value="ECO:0007669"/>
    <property type="project" value="UniProtKB-EC"/>
</dbReference>
<dbReference type="InterPro" id="IPR011004">
    <property type="entry name" value="Trimer_LpxA-like_sf"/>
</dbReference>
<comment type="pathway">
    <text evidence="7">Bacterial outer membrane biogenesis; LPS lipid A biosynthesis.</text>
</comment>
<keyword evidence="4 7" id="KW-0677">Repeat</keyword>
<dbReference type="Gene3D" id="2.160.10.10">
    <property type="entry name" value="Hexapeptide repeat proteins"/>
    <property type="match status" value="1"/>
</dbReference>
<evidence type="ECO:0000256" key="2">
    <source>
        <dbReference type="ARBA" id="ARBA00022556"/>
    </source>
</evidence>
<evidence type="ECO:0000256" key="6">
    <source>
        <dbReference type="ARBA" id="ARBA00023315"/>
    </source>
</evidence>
<organism evidence="9">
    <name type="scientific">uncultured Pleomorphomonas sp</name>
    <dbReference type="NCBI Taxonomy" id="442121"/>
    <lineage>
        <taxon>Bacteria</taxon>
        <taxon>Pseudomonadati</taxon>
        <taxon>Pseudomonadota</taxon>
        <taxon>Alphaproteobacteria</taxon>
        <taxon>Hyphomicrobiales</taxon>
        <taxon>Pleomorphomonadaceae</taxon>
        <taxon>Pleomorphomonas</taxon>
        <taxon>environmental samples</taxon>
    </lineage>
</organism>
<dbReference type="GO" id="GO:0009245">
    <property type="term" value="P:lipid A biosynthetic process"/>
    <property type="evidence" value="ECO:0007669"/>
    <property type="project" value="UniProtKB-UniRule"/>
</dbReference>
<keyword evidence="6 7" id="KW-0012">Acyltransferase</keyword>
<evidence type="ECO:0000256" key="7">
    <source>
        <dbReference type="HAMAP-Rule" id="MF_00523"/>
    </source>
</evidence>
<comment type="catalytic activity">
    <reaction evidence="7">
        <text>a UDP-3-O-[(3R)-3-hydroxyacyl]-alpha-D-glucosamine + a (3R)-hydroxyacyl-[ACP] = a UDP-2-N,3-O-bis[(3R)-3-hydroxyacyl]-alpha-D-glucosamine + holo-[ACP] + H(+)</text>
        <dbReference type="Rhea" id="RHEA:53836"/>
        <dbReference type="Rhea" id="RHEA-COMP:9685"/>
        <dbReference type="Rhea" id="RHEA-COMP:9945"/>
        <dbReference type="ChEBI" id="CHEBI:15378"/>
        <dbReference type="ChEBI" id="CHEBI:64479"/>
        <dbReference type="ChEBI" id="CHEBI:78827"/>
        <dbReference type="ChEBI" id="CHEBI:137740"/>
        <dbReference type="ChEBI" id="CHEBI:137748"/>
        <dbReference type="EC" id="2.3.1.191"/>
    </reaction>
</comment>
<comment type="similarity">
    <text evidence="7">Belongs to the transferase hexapeptide repeat family. LpxD subfamily.</text>
</comment>
<feature type="active site" description="Proton acceptor" evidence="7">
    <location>
        <position position="256"/>
    </location>
</feature>
<protein>
    <recommendedName>
        <fullName evidence="7">UDP-3-O-acylglucosamine N-acyltransferase</fullName>
        <ecNumber evidence="7">2.3.1.191</ecNumber>
    </recommendedName>
</protein>
<dbReference type="HAMAP" id="MF_00523">
    <property type="entry name" value="LpxD"/>
    <property type="match status" value="1"/>
</dbReference>
<dbReference type="UniPathway" id="UPA00973"/>
<dbReference type="RefSeq" id="WP_288196726.1">
    <property type="nucleotide sequence ID" value="NZ_LT608334.1"/>
</dbReference>
<dbReference type="EC" id="2.3.1.191" evidence="7"/>
<proteinExistence type="inferred from homology"/>
<evidence type="ECO:0000313" key="9">
    <source>
        <dbReference type="EMBL" id="SCM76598.1"/>
    </source>
</evidence>